<comment type="similarity">
    <text evidence="3 12">Belongs to the D-isomer specific 2-hydroxyacid dehydrogenase family.</text>
</comment>
<feature type="domain" description="ACT" evidence="13">
    <location>
        <begin position="317"/>
        <end position="390"/>
    </location>
</feature>
<dbReference type="InterPro" id="IPR045865">
    <property type="entry name" value="ACT-like_dom_sf"/>
</dbReference>
<dbReference type="CDD" id="cd04901">
    <property type="entry name" value="ACT_3PGDH"/>
    <property type="match status" value="1"/>
</dbReference>
<evidence type="ECO:0000313" key="15">
    <source>
        <dbReference type="Proteomes" id="UP001208656"/>
    </source>
</evidence>
<dbReference type="InterPro" id="IPR002912">
    <property type="entry name" value="ACT_dom"/>
</dbReference>
<proteinExistence type="inferred from homology"/>
<dbReference type="Pfam" id="PF00389">
    <property type="entry name" value="2-Hacid_dh"/>
    <property type="match status" value="1"/>
</dbReference>
<dbReference type="PANTHER" id="PTHR42938">
    <property type="entry name" value="FORMATE DEHYDROGENASE 1"/>
    <property type="match status" value="1"/>
</dbReference>
<evidence type="ECO:0000256" key="4">
    <source>
        <dbReference type="ARBA" id="ARBA00013001"/>
    </source>
</evidence>
<evidence type="ECO:0000256" key="12">
    <source>
        <dbReference type="RuleBase" id="RU003719"/>
    </source>
</evidence>
<gene>
    <name evidence="14" type="ORF">OEV82_03380</name>
</gene>
<keyword evidence="7 12" id="KW-0560">Oxidoreductase</keyword>
<dbReference type="EC" id="1.1.1.95" evidence="5"/>
<dbReference type="SUPFAM" id="SSF55021">
    <property type="entry name" value="ACT-like"/>
    <property type="match status" value="1"/>
</dbReference>
<evidence type="ECO:0000256" key="10">
    <source>
        <dbReference type="ARBA" id="ARBA00048126"/>
    </source>
</evidence>
<evidence type="ECO:0000256" key="5">
    <source>
        <dbReference type="ARBA" id="ARBA00013143"/>
    </source>
</evidence>
<evidence type="ECO:0000256" key="8">
    <source>
        <dbReference type="ARBA" id="ARBA00023027"/>
    </source>
</evidence>
<evidence type="ECO:0000313" key="14">
    <source>
        <dbReference type="EMBL" id="MCU9593498.1"/>
    </source>
</evidence>
<name>A0ABT2WCT7_9BACI</name>
<comment type="caution">
    <text evidence="14">The sequence shown here is derived from an EMBL/GenBank/DDBJ whole genome shotgun (WGS) entry which is preliminary data.</text>
</comment>
<dbReference type="Gene3D" id="3.40.50.720">
    <property type="entry name" value="NAD(P)-binding Rossmann-like Domain"/>
    <property type="match status" value="2"/>
</dbReference>
<evidence type="ECO:0000256" key="3">
    <source>
        <dbReference type="ARBA" id="ARBA00005854"/>
    </source>
</evidence>
<dbReference type="EC" id="1.1.1.399" evidence="4"/>
<dbReference type="InterPro" id="IPR029752">
    <property type="entry name" value="D-isomer_DH_CS1"/>
</dbReference>
<keyword evidence="8" id="KW-0520">NAD</keyword>
<dbReference type="Gene3D" id="3.30.70.260">
    <property type="match status" value="1"/>
</dbReference>
<evidence type="ECO:0000256" key="6">
    <source>
        <dbReference type="ARBA" id="ARBA00021582"/>
    </source>
</evidence>
<organism evidence="14 15">
    <name type="scientific">Pallidibacillus thermolactis</name>
    <dbReference type="NCBI Taxonomy" id="251051"/>
    <lineage>
        <taxon>Bacteria</taxon>
        <taxon>Bacillati</taxon>
        <taxon>Bacillota</taxon>
        <taxon>Bacilli</taxon>
        <taxon>Bacillales</taxon>
        <taxon>Bacillaceae</taxon>
        <taxon>Pallidibacillus</taxon>
    </lineage>
</organism>
<keyword evidence="15" id="KW-1185">Reference proteome</keyword>
<comment type="catalytic activity">
    <reaction evidence="11">
        <text>(2R)-3-phosphoglycerate + NAD(+) = 3-phosphooxypyruvate + NADH + H(+)</text>
        <dbReference type="Rhea" id="RHEA:12641"/>
        <dbReference type="ChEBI" id="CHEBI:15378"/>
        <dbReference type="ChEBI" id="CHEBI:18110"/>
        <dbReference type="ChEBI" id="CHEBI:57540"/>
        <dbReference type="ChEBI" id="CHEBI:57945"/>
        <dbReference type="ChEBI" id="CHEBI:58272"/>
        <dbReference type="EC" id="1.1.1.95"/>
    </reaction>
</comment>
<sequence>MYTIKTYNEIAQKGLDVFTNDYKINTGENPDAILLRSYNLHDELIPSSVKAIARAGAGVNNIPVDRLTEEGVVVFNTPGANANAVKELVIMSLIASSRNLFSAIQWTKTLAGGGEQVPSLVEAGKKQFVGTEITEKKLGVIGTGSIGVLVANDASSLGMDVMAYDPYISVNAAWQLSRNVKRAMTMEEIFRECDYITVHVPLTEETKGILNRDSFEIMKENVHILNFSRGELVVEDDLEIALKEGKIKTYITDFPTDRILQMEGAIALPHLGASTKEAEENCAVMAAKEIREYLETGNIRNSVNFPNTVMPYIGKKRFTVIHKNIPNMVGQMTGLLANHQINIANMSNRSKGAWAYTIIDVDNGIPVEVVRNIEENILKIDGVKRVRVIG</sequence>
<evidence type="ECO:0000256" key="9">
    <source>
        <dbReference type="ARBA" id="ARBA00030455"/>
    </source>
</evidence>
<evidence type="ECO:0000256" key="1">
    <source>
        <dbReference type="ARBA" id="ARBA00003800"/>
    </source>
</evidence>
<evidence type="ECO:0000256" key="7">
    <source>
        <dbReference type="ARBA" id="ARBA00023002"/>
    </source>
</evidence>
<comment type="catalytic activity">
    <reaction evidence="10">
        <text>(R)-2-hydroxyglutarate + NAD(+) = 2-oxoglutarate + NADH + H(+)</text>
        <dbReference type="Rhea" id="RHEA:49612"/>
        <dbReference type="ChEBI" id="CHEBI:15378"/>
        <dbReference type="ChEBI" id="CHEBI:15801"/>
        <dbReference type="ChEBI" id="CHEBI:16810"/>
        <dbReference type="ChEBI" id="CHEBI:57540"/>
        <dbReference type="ChEBI" id="CHEBI:57945"/>
        <dbReference type="EC" id="1.1.1.399"/>
    </reaction>
</comment>
<dbReference type="EMBL" id="JAOUSE010000005">
    <property type="protein sequence ID" value="MCU9593498.1"/>
    <property type="molecule type" value="Genomic_DNA"/>
</dbReference>
<dbReference type="InterPro" id="IPR006139">
    <property type="entry name" value="D-isomer_2_OHA_DH_cat_dom"/>
</dbReference>
<dbReference type="Pfam" id="PF02826">
    <property type="entry name" value="2-Hacid_dh_C"/>
    <property type="match status" value="1"/>
</dbReference>
<dbReference type="SUPFAM" id="SSF52283">
    <property type="entry name" value="Formate/glycerate dehydrogenase catalytic domain-like"/>
    <property type="match status" value="1"/>
</dbReference>
<comment type="pathway">
    <text evidence="2">Amino-acid biosynthesis; L-serine biosynthesis; L-serine from 3-phospho-D-glycerate: step 1/3.</text>
</comment>
<accession>A0ABT2WCT7</accession>
<evidence type="ECO:0000256" key="2">
    <source>
        <dbReference type="ARBA" id="ARBA00005216"/>
    </source>
</evidence>
<comment type="function">
    <text evidence="1">Catalyzes the reversible oxidation of 3-phospho-D-glycerate to 3-phosphonooxypyruvate, the first step of the phosphorylated L-serine biosynthesis pathway. Also catalyzes the reversible oxidation of 2-hydroxyglutarate to 2-oxoglutarate.</text>
</comment>
<dbReference type="PANTHER" id="PTHR42938:SF47">
    <property type="entry name" value="HYDROXYPYRUVATE REDUCTASE"/>
    <property type="match status" value="1"/>
</dbReference>
<dbReference type="RefSeq" id="WP_263061023.1">
    <property type="nucleotide sequence ID" value="NZ_JAOUSE010000005.1"/>
</dbReference>
<dbReference type="SUPFAM" id="SSF51735">
    <property type="entry name" value="NAD(P)-binding Rossmann-fold domains"/>
    <property type="match status" value="1"/>
</dbReference>
<reference evidence="14 15" key="1">
    <citation type="submission" date="2022-10" db="EMBL/GenBank/DDBJ databases">
        <title>Description of Fervidibacillus gen. nov. in the family Fervidibacillaceae fam. nov. with two species, Fervidibacillus albus sp. nov., and Fervidibacillus halotolerans sp. nov., isolated from tidal flat sediments.</title>
        <authorList>
            <person name="Kwon K.K."/>
            <person name="Yang S.-H."/>
        </authorList>
    </citation>
    <scope>NUCLEOTIDE SEQUENCE [LARGE SCALE GENOMIC DNA]</scope>
    <source>
        <strain evidence="14 15">DSM 23332</strain>
    </source>
</reference>
<dbReference type="Proteomes" id="UP001208656">
    <property type="component" value="Unassembled WGS sequence"/>
</dbReference>
<dbReference type="PROSITE" id="PS51671">
    <property type="entry name" value="ACT"/>
    <property type="match status" value="1"/>
</dbReference>
<dbReference type="InterPro" id="IPR006140">
    <property type="entry name" value="D-isomer_DH_NAD-bd"/>
</dbReference>
<evidence type="ECO:0000259" key="13">
    <source>
        <dbReference type="PROSITE" id="PS51671"/>
    </source>
</evidence>
<evidence type="ECO:0000256" key="11">
    <source>
        <dbReference type="ARBA" id="ARBA00048731"/>
    </source>
</evidence>
<protein>
    <recommendedName>
        <fullName evidence="6">D-3-phosphoglycerate dehydrogenase</fullName>
        <ecNumber evidence="4">1.1.1.399</ecNumber>
        <ecNumber evidence="5">1.1.1.95</ecNumber>
    </recommendedName>
    <alternativeName>
        <fullName evidence="9">2-oxoglutarate reductase</fullName>
    </alternativeName>
</protein>
<dbReference type="CDD" id="cd12174">
    <property type="entry name" value="PGDH_like_3"/>
    <property type="match status" value="1"/>
</dbReference>
<dbReference type="PROSITE" id="PS00065">
    <property type="entry name" value="D_2_HYDROXYACID_DH_1"/>
    <property type="match status" value="1"/>
</dbReference>
<dbReference type="InterPro" id="IPR036291">
    <property type="entry name" value="NAD(P)-bd_dom_sf"/>
</dbReference>